<dbReference type="EMBL" id="BALG01000125">
    <property type="protein sequence ID" value="GAC42625.1"/>
    <property type="molecule type" value="Genomic_DNA"/>
</dbReference>
<accession>M9LI26</accession>
<comment type="caution">
    <text evidence="1">The sequence shown here is derived from an EMBL/GenBank/DDBJ whole genome shotgun (WGS) entry which is preliminary data.</text>
</comment>
<dbReference type="Proteomes" id="UP000029453">
    <property type="component" value="Unassembled WGS sequence"/>
</dbReference>
<organism evidence="1 2">
    <name type="scientific">Paenibacillus popilliae ATCC 14706</name>
    <dbReference type="NCBI Taxonomy" id="1212764"/>
    <lineage>
        <taxon>Bacteria</taxon>
        <taxon>Bacillati</taxon>
        <taxon>Bacillota</taxon>
        <taxon>Bacilli</taxon>
        <taxon>Bacillales</taxon>
        <taxon>Paenibacillaceae</taxon>
        <taxon>Paenibacillus</taxon>
    </lineage>
</organism>
<proteinExistence type="predicted"/>
<sequence length="65" mass="7811">MTADELENKHFFCSRFTKSAFRASLGLRARAHECRLKKMYIFVEIFFEREIGYFKENHDTVNNES</sequence>
<evidence type="ECO:0000313" key="1">
    <source>
        <dbReference type="EMBL" id="GAC42625.1"/>
    </source>
</evidence>
<reference evidence="1 2" key="1">
    <citation type="submission" date="2012-10" db="EMBL/GenBank/DDBJ databases">
        <title>Draft Genome Sequence of Paenibacillus popilliae ATCC 14706T.</title>
        <authorList>
            <person name="Iiyama K."/>
            <person name="Mori K."/>
            <person name="Mon H."/>
            <person name="Chieda Y."/>
            <person name="Lee J.M."/>
            <person name="Kusakabe T."/>
            <person name="Tashiro K."/>
            <person name="Asano S."/>
            <person name="Yasunaga-Aoki C."/>
            <person name="Shimizu S."/>
        </authorList>
    </citation>
    <scope>NUCLEOTIDE SEQUENCE [LARGE SCALE GENOMIC DNA]</scope>
    <source>
        <strain evidence="1 2">ATCC 14706</strain>
    </source>
</reference>
<keyword evidence="2" id="KW-1185">Reference proteome</keyword>
<protein>
    <submittedName>
        <fullName evidence="1">Uncharacterized protein</fullName>
    </submittedName>
</protein>
<evidence type="ECO:0000313" key="2">
    <source>
        <dbReference type="Proteomes" id="UP000029453"/>
    </source>
</evidence>
<name>M9LI26_PAEPP</name>
<gene>
    <name evidence="1" type="ORF">PPOP_1982</name>
</gene>
<dbReference type="AlphaFoldDB" id="M9LI26"/>